<dbReference type="GO" id="GO:0036222">
    <property type="term" value="F:XTP diphosphatase activity"/>
    <property type="evidence" value="ECO:0007669"/>
    <property type="project" value="UniProtKB-UniRule"/>
</dbReference>
<dbReference type="PANTHER" id="PTHR11067:SF9">
    <property type="entry name" value="INOSINE TRIPHOSPHATE PYROPHOSPHATASE"/>
    <property type="match status" value="1"/>
</dbReference>
<keyword evidence="17" id="KW-1185">Reference proteome</keyword>
<dbReference type="GO" id="GO:0036220">
    <property type="term" value="F:ITP diphosphatase activity"/>
    <property type="evidence" value="ECO:0007669"/>
    <property type="project" value="UniProtKB-UniRule"/>
</dbReference>
<comment type="catalytic activity">
    <reaction evidence="11">
        <text>dITP + H2O = dIMP + diphosphate + H(+)</text>
        <dbReference type="Rhea" id="RHEA:28342"/>
        <dbReference type="ChEBI" id="CHEBI:15377"/>
        <dbReference type="ChEBI" id="CHEBI:15378"/>
        <dbReference type="ChEBI" id="CHEBI:33019"/>
        <dbReference type="ChEBI" id="CHEBI:61194"/>
        <dbReference type="ChEBI" id="CHEBI:61382"/>
        <dbReference type="EC" id="3.6.1.66"/>
    </reaction>
    <physiologicalReaction direction="left-to-right" evidence="11">
        <dbReference type="Rhea" id="RHEA:28343"/>
    </physiologicalReaction>
</comment>
<evidence type="ECO:0000313" key="17">
    <source>
        <dbReference type="Proteomes" id="UP000266841"/>
    </source>
</evidence>
<feature type="binding site" evidence="13">
    <location>
        <position position="582"/>
    </location>
    <ligand>
        <name>ITP</name>
        <dbReference type="ChEBI" id="CHEBI:61402"/>
    </ligand>
</feature>
<dbReference type="Pfam" id="PF01725">
    <property type="entry name" value="Ham1p_like"/>
    <property type="match status" value="1"/>
</dbReference>
<evidence type="ECO:0000256" key="4">
    <source>
        <dbReference type="ARBA" id="ARBA00022723"/>
    </source>
</evidence>
<keyword evidence="7 13" id="KW-0460">Magnesium</keyword>
<feature type="domain" description="Aminoglycoside phosphotransferase" evidence="15">
    <location>
        <begin position="234"/>
        <end position="382"/>
    </location>
</feature>
<evidence type="ECO:0000259" key="15">
    <source>
        <dbReference type="Pfam" id="PF01636"/>
    </source>
</evidence>
<evidence type="ECO:0000256" key="12">
    <source>
        <dbReference type="ARBA" id="ARBA00093271"/>
    </source>
</evidence>
<dbReference type="GO" id="GO:0005737">
    <property type="term" value="C:cytoplasm"/>
    <property type="evidence" value="ECO:0007669"/>
    <property type="project" value="UniProtKB-SubCell"/>
</dbReference>
<dbReference type="InterPro" id="IPR027502">
    <property type="entry name" value="ITPase"/>
</dbReference>
<dbReference type="PANTHER" id="PTHR11067">
    <property type="entry name" value="INOSINE TRIPHOSPHATE PYROPHOSPHATASE/HAM1 PROTEIN"/>
    <property type="match status" value="1"/>
</dbReference>
<comment type="function">
    <text evidence="13">Pyrophosphatase that hydrolyzes non-canonical purine nucleotides such as inosine triphosphate (ITP), deoxyinosine triphosphate (dITP) or xanthosine 5'-triphosphate (XTP) to their respective monophosphate derivatives. The enzyme does not distinguish between the deoxy- and ribose forms. Probably excludes non-canonical purines from RNA and DNA precursor pools, thus preventing their incorporation into RNA and DNA and avoiding chromosomal lesions.</text>
</comment>
<keyword evidence="8 13" id="KW-0546">Nucleotide metabolism</keyword>
<dbReference type="CDD" id="cd00515">
    <property type="entry name" value="HAM1"/>
    <property type="match status" value="1"/>
</dbReference>
<dbReference type="GO" id="GO:0000166">
    <property type="term" value="F:nucleotide binding"/>
    <property type="evidence" value="ECO:0007669"/>
    <property type="project" value="UniProtKB-KW"/>
</dbReference>
<dbReference type="Pfam" id="PF01636">
    <property type="entry name" value="APH"/>
    <property type="match status" value="1"/>
</dbReference>
<dbReference type="FunFam" id="3.90.950.10:FF:000003">
    <property type="entry name" value="Inosine triphosphate pyrophosphatase"/>
    <property type="match status" value="1"/>
</dbReference>
<dbReference type="InterPro" id="IPR002637">
    <property type="entry name" value="RdgB/HAM1"/>
</dbReference>
<protein>
    <recommendedName>
        <fullName evidence="13">Inosine triphosphate pyrophosphatase</fullName>
        <shortName evidence="13">ITPase</shortName>
        <shortName evidence="13">Inosine triphosphatase</shortName>
        <ecNumber evidence="13">3.6.1.66</ecNumber>
    </recommendedName>
    <alternativeName>
        <fullName evidence="13">Non-canonical purine NTP pyrophosphatase</fullName>
    </alternativeName>
    <alternativeName>
        <fullName evidence="13">Non-standard purine NTP pyrophosphatase</fullName>
    </alternativeName>
    <alternativeName>
        <fullName evidence="13">Nucleoside-triphosphate diphosphatase</fullName>
    </alternativeName>
    <alternativeName>
        <fullName evidence="13">Nucleoside-triphosphate pyrophosphatase</fullName>
        <shortName evidence="13">NTPase</shortName>
    </alternativeName>
    <alternativeName>
        <fullName evidence="13">XTP/dITP diphosphatase</fullName>
    </alternativeName>
</protein>
<dbReference type="Proteomes" id="UP000266841">
    <property type="component" value="Unassembled WGS sequence"/>
</dbReference>
<sequence length="719" mass="78600">MPTTCEWGPGHGGVSSGYATKPEGAVTGRRHVCGTTGFGGRWNKQQSEEVIMSQPSSIDDGEASNESDEIRRKLLKPKVRREIRPTAPTVSADEALSLLIDFYVPDGFEKSDVPRAEVLRQLDSYDDVNFLVKLDGQKALLKIHNGVESEQYIAAHLSKALKVDESDTPRSTSNENSQAGTSIIDLHTAIFEHLSSKPNITSAPATIPPSEKQDDVVSIRELPVHSPDHSPAQLVIRLQSWVDGRPLSAIQRCPIETLVDAGCVLGQLAMALDELGETSPTALKASTRYHAWDGRNFLDIQSYVAQIDSTEQRNMVTSVLESFRTVIVEGNEGSKFRMGINHGDFNDANIIVDDQLKVKGCIDFGDTVYSWRVLDVSVAMTYAMLSSYGKNDRSISAACAVLRGFNSVYTLTAQERRHLRLLVACRLATSATLGNFSYKQVEFETQNPGNEYLLLHAKPAWKALEFIWGSGHSALSKAIDKAFEIACAPTNVVDGTSVPEFTDLAFPDPQIYDLVGHVRAKTVSSKIASSTNVVTFVTGNKKKAEEVKRILSGGGALPFDLTNQKIDLPELQGDPHEVAKAKCSQAASVVNGPVMTEDTSLCFQALGDLPGIYIRWFLEKCGLDGLNDMVAASADKSAYAQTIFAYTAGPGLEVHLFDGRTQGKIVRPRGCRDFGWDPIFEPDEGGGLTYAEMTGEQKDGISHRKRALVKLKDFFEKTF</sequence>
<comment type="function">
    <text evidence="9">Pyrophosphatase that hydrolyzes the non-canonical purine nucleotides inosine triphosphate (ITP), deoxyinosine triphosphate (dITP) as well as 2'-deoxy-N-6-hydroxylaminopurine triphosphate (dHAPTP) and xanthosine 5'-triphosphate (XTP) to their respective monophosphate derivatives. The enzyme does not distinguish between the deoxy- and ribose forms. Probably excludes non-canonical purines from RNA and DNA precursor pools, thus preventing their incorporation into RNA and DNA and avoiding chromosomal lesions.</text>
</comment>
<keyword evidence="5 13" id="KW-0547">Nucleotide-binding</keyword>
<feature type="binding site" evidence="13">
    <location>
        <begin position="598"/>
        <end position="599"/>
    </location>
    <ligand>
        <name>ITP</name>
        <dbReference type="ChEBI" id="CHEBI:61402"/>
    </ligand>
</feature>
<feature type="binding site" evidence="13">
    <location>
        <begin position="538"/>
        <end position="543"/>
    </location>
    <ligand>
        <name>ITP</name>
        <dbReference type="ChEBI" id="CHEBI:61402"/>
    </ligand>
</feature>
<evidence type="ECO:0000256" key="1">
    <source>
        <dbReference type="ARBA" id="ARBA00004496"/>
    </source>
</evidence>
<comment type="similarity">
    <text evidence="2 13">Belongs to the HAM1 NTPase family.</text>
</comment>
<comment type="catalytic activity">
    <reaction evidence="13">
        <text>XTP + H2O = XMP + diphosphate + H(+)</text>
        <dbReference type="Rhea" id="RHEA:28610"/>
        <dbReference type="ChEBI" id="CHEBI:15377"/>
        <dbReference type="ChEBI" id="CHEBI:15378"/>
        <dbReference type="ChEBI" id="CHEBI:33019"/>
        <dbReference type="ChEBI" id="CHEBI:57464"/>
        <dbReference type="ChEBI" id="CHEBI:61314"/>
        <dbReference type="EC" id="3.6.1.66"/>
    </reaction>
</comment>
<dbReference type="Gene3D" id="3.90.950.10">
    <property type="match status" value="1"/>
</dbReference>
<dbReference type="GO" id="GO:0035870">
    <property type="term" value="F:dITP diphosphatase activity"/>
    <property type="evidence" value="ECO:0007669"/>
    <property type="project" value="UniProtKB-UniRule"/>
</dbReference>
<dbReference type="OMA" id="KASTRYH"/>
<comment type="cofactor">
    <cofactor evidence="13">
        <name>Mg(2+)</name>
        <dbReference type="ChEBI" id="CHEBI:18420"/>
    </cofactor>
    <cofactor evidence="13">
        <name>Mn(2+)</name>
        <dbReference type="ChEBI" id="CHEBI:29035"/>
    </cofactor>
    <text evidence="13">Binds 1 divalent metal cation per subunit; can use either Mg(2+) or Mn(2+).</text>
</comment>
<dbReference type="Gene3D" id="3.90.1200.10">
    <property type="match status" value="1"/>
</dbReference>
<evidence type="ECO:0000256" key="10">
    <source>
        <dbReference type="ARBA" id="ARBA00093218"/>
    </source>
</evidence>
<feature type="region of interest" description="Disordered" evidence="14">
    <location>
        <begin position="49"/>
        <end position="68"/>
    </location>
</feature>
<feature type="binding site" evidence="13">
    <location>
        <position position="570"/>
    </location>
    <ligand>
        <name>Mg(2+)</name>
        <dbReference type="ChEBI" id="CHEBI:18420"/>
    </ligand>
</feature>
<feature type="binding site" evidence="13">
    <location>
        <begin position="674"/>
        <end position="677"/>
    </location>
    <ligand>
        <name>ITP</name>
        <dbReference type="ChEBI" id="CHEBI:61402"/>
    </ligand>
</feature>
<gene>
    <name evidence="16" type="ORF">THAOC_16124</name>
</gene>
<evidence type="ECO:0000256" key="6">
    <source>
        <dbReference type="ARBA" id="ARBA00022801"/>
    </source>
</evidence>
<comment type="catalytic activity">
    <reaction evidence="12">
        <text>N(6)-hydroxy-dATP + H2O = N(6)-hydroxy-dAMP + diphosphate + H(+)</text>
        <dbReference type="Rhea" id="RHEA:83971"/>
        <dbReference type="ChEBI" id="CHEBI:15377"/>
        <dbReference type="ChEBI" id="CHEBI:15378"/>
        <dbReference type="ChEBI" id="CHEBI:33019"/>
        <dbReference type="ChEBI" id="CHEBI:233529"/>
        <dbReference type="ChEBI" id="CHEBI:233530"/>
    </reaction>
    <physiologicalReaction direction="left-to-right" evidence="12">
        <dbReference type="Rhea" id="RHEA:83972"/>
    </physiologicalReaction>
</comment>
<dbReference type="EC" id="3.6.1.66" evidence="13"/>
<feature type="region of interest" description="Disordered" evidence="14">
    <location>
        <begin position="1"/>
        <end position="24"/>
    </location>
</feature>
<comment type="catalytic activity">
    <reaction evidence="10">
        <text>ITP + H2O = IMP + diphosphate + H(+)</text>
        <dbReference type="Rhea" id="RHEA:29399"/>
        <dbReference type="ChEBI" id="CHEBI:15377"/>
        <dbReference type="ChEBI" id="CHEBI:15378"/>
        <dbReference type="ChEBI" id="CHEBI:33019"/>
        <dbReference type="ChEBI" id="CHEBI:58053"/>
        <dbReference type="ChEBI" id="CHEBI:61402"/>
        <dbReference type="EC" id="3.6.1.66"/>
    </reaction>
    <physiologicalReaction direction="left-to-right" evidence="10">
        <dbReference type="Rhea" id="RHEA:29400"/>
    </physiologicalReaction>
</comment>
<accession>K0SYH1</accession>
<dbReference type="EMBL" id="AGNL01018371">
    <property type="protein sequence ID" value="EJK63237.1"/>
    <property type="molecule type" value="Genomic_DNA"/>
</dbReference>
<keyword evidence="4 13" id="KW-0479">Metal-binding</keyword>
<dbReference type="GO" id="GO:0009117">
    <property type="term" value="P:nucleotide metabolic process"/>
    <property type="evidence" value="ECO:0007669"/>
    <property type="project" value="UniProtKB-KW"/>
</dbReference>
<reference evidence="16 17" key="1">
    <citation type="journal article" date="2012" name="Genome Biol.">
        <title>Genome and low-iron response of an oceanic diatom adapted to chronic iron limitation.</title>
        <authorList>
            <person name="Lommer M."/>
            <person name="Specht M."/>
            <person name="Roy A.S."/>
            <person name="Kraemer L."/>
            <person name="Andreson R."/>
            <person name="Gutowska M.A."/>
            <person name="Wolf J."/>
            <person name="Bergner S.V."/>
            <person name="Schilhabel M.B."/>
            <person name="Klostermeier U.C."/>
            <person name="Beiko R.G."/>
            <person name="Rosenstiel P."/>
            <person name="Hippler M."/>
            <person name="Laroche J."/>
        </authorList>
    </citation>
    <scope>NUCLEOTIDE SEQUENCE [LARGE SCALE GENOMIC DNA]</scope>
    <source>
        <strain evidence="16 17">CCMP1005</strain>
    </source>
</reference>
<dbReference type="InterPro" id="IPR002575">
    <property type="entry name" value="Aminoglycoside_PTrfase"/>
</dbReference>
<dbReference type="InterPro" id="IPR029001">
    <property type="entry name" value="ITPase-like_fam"/>
</dbReference>
<evidence type="ECO:0000256" key="5">
    <source>
        <dbReference type="ARBA" id="ARBA00022741"/>
    </source>
</evidence>
<keyword evidence="13" id="KW-0464">Manganese</keyword>
<evidence type="ECO:0000256" key="13">
    <source>
        <dbReference type="HAMAP-Rule" id="MF_03148"/>
    </source>
</evidence>
<dbReference type="OrthoDB" id="6288734at2759"/>
<dbReference type="SUPFAM" id="SSF56112">
    <property type="entry name" value="Protein kinase-like (PK-like)"/>
    <property type="match status" value="1"/>
</dbReference>
<keyword evidence="3 13" id="KW-0963">Cytoplasm</keyword>
<dbReference type="GO" id="GO:0009204">
    <property type="term" value="P:deoxyribonucleoside triphosphate catabolic process"/>
    <property type="evidence" value="ECO:0007669"/>
    <property type="project" value="UniProtKB-UniRule"/>
</dbReference>
<name>K0SYH1_THAOC</name>
<dbReference type="AlphaFoldDB" id="K0SYH1"/>
<evidence type="ECO:0000256" key="2">
    <source>
        <dbReference type="ARBA" id="ARBA00008023"/>
    </source>
</evidence>
<keyword evidence="6 13" id="KW-0378">Hydrolase</keyword>
<evidence type="ECO:0000256" key="11">
    <source>
        <dbReference type="ARBA" id="ARBA00093255"/>
    </source>
</evidence>
<evidence type="ECO:0000256" key="8">
    <source>
        <dbReference type="ARBA" id="ARBA00023080"/>
    </source>
</evidence>
<evidence type="ECO:0000256" key="7">
    <source>
        <dbReference type="ARBA" id="ARBA00022842"/>
    </source>
</evidence>
<organism evidence="16 17">
    <name type="scientific">Thalassiosira oceanica</name>
    <name type="common">Marine diatom</name>
    <dbReference type="NCBI Taxonomy" id="159749"/>
    <lineage>
        <taxon>Eukaryota</taxon>
        <taxon>Sar</taxon>
        <taxon>Stramenopiles</taxon>
        <taxon>Ochrophyta</taxon>
        <taxon>Bacillariophyta</taxon>
        <taxon>Coscinodiscophyceae</taxon>
        <taxon>Thalassiosirophycidae</taxon>
        <taxon>Thalassiosirales</taxon>
        <taxon>Thalassiosiraceae</taxon>
        <taxon>Thalassiosira</taxon>
    </lineage>
</organism>
<feature type="binding site" evidence="13">
    <location>
        <position position="598"/>
    </location>
    <ligand>
        <name>Mg(2+)</name>
        <dbReference type="ChEBI" id="CHEBI:18420"/>
    </ligand>
</feature>
<dbReference type="InterPro" id="IPR011009">
    <property type="entry name" value="Kinase-like_dom_sf"/>
</dbReference>
<feature type="binding site" evidence="13">
    <location>
        <position position="698"/>
    </location>
    <ligand>
        <name>ITP</name>
        <dbReference type="ChEBI" id="CHEBI:61402"/>
    </ligand>
</feature>
<feature type="binding site" evidence="13">
    <location>
        <begin position="703"/>
        <end position="704"/>
    </location>
    <ligand>
        <name>ITP</name>
        <dbReference type="ChEBI" id="CHEBI:61402"/>
    </ligand>
</feature>
<proteinExistence type="inferred from homology"/>
<comment type="subunit">
    <text evidence="13">Homodimer.</text>
</comment>
<comment type="caution">
    <text evidence="16">The sequence shown here is derived from an EMBL/GenBank/DDBJ whole genome shotgun (WGS) entry which is preliminary data.</text>
</comment>
<dbReference type="SUPFAM" id="SSF52972">
    <property type="entry name" value="ITPase-like"/>
    <property type="match status" value="1"/>
</dbReference>
<dbReference type="eggNOG" id="KOG3222">
    <property type="taxonomic scope" value="Eukaryota"/>
</dbReference>
<dbReference type="HAMAP" id="MF_03148">
    <property type="entry name" value="HAM1_NTPase"/>
    <property type="match status" value="1"/>
</dbReference>
<evidence type="ECO:0000256" key="14">
    <source>
        <dbReference type="SAM" id="MobiDB-lite"/>
    </source>
</evidence>
<evidence type="ECO:0000256" key="9">
    <source>
        <dbReference type="ARBA" id="ARBA00054940"/>
    </source>
</evidence>
<evidence type="ECO:0000256" key="3">
    <source>
        <dbReference type="ARBA" id="ARBA00022490"/>
    </source>
</evidence>
<comment type="subcellular location">
    <subcellularLocation>
        <location evidence="1 13">Cytoplasm</location>
    </subcellularLocation>
</comment>
<dbReference type="GO" id="GO:0046872">
    <property type="term" value="F:metal ion binding"/>
    <property type="evidence" value="ECO:0007669"/>
    <property type="project" value="UniProtKB-KW"/>
</dbReference>
<evidence type="ECO:0000313" key="16">
    <source>
        <dbReference type="EMBL" id="EJK63237.1"/>
    </source>
</evidence>